<dbReference type="FunCoup" id="A7SJM9">
    <property type="interactions" value="56"/>
</dbReference>
<dbReference type="EMBL" id="DS469679">
    <property type="protein sequence ID" value="EDO36070.1"/>
    <property type="molecule type" value="Genomic_DNA"/>
</dbReference>
<evidence type="ECO:0000256" key="1">
    <source>
        <dbReference type="ARBA" id="ARBA00023002"/>
    </source>
</evidence>
<dbReference type="KEGG" id="nve:5507501"/>
<keyword evidence="3" id="KW-0732">Signal</keyword>
<dbReference type="FunFam" id="3.40.50.720:FF:000353">
    <property type="entry name" value="WW domain-containing oxidoreductase"/>
    <property type="match status" value="1"/>
</dbReference>
<evidence type="ECO:0000313" key="4">
    <source>
        <dbReference type="EMBL" id="EDO36070.1"/>
    </source>
</evidence>
<dbReference type="OrthoDB" id="191139at2759"/>
<evidence type="ECO:0000256" key="3">
    <source>
        <dbReference type="SAM" id="SignalP"/>
    </source>
</evidence>
<protein>
    <submittedName>
        <fullName evidence="4">Uncharacterized protein</fullName>
    </submittedName>
</protein>
<feature type="signal peptide" evidence="3">
    <location>
        <begin position="1"/>
        <end position="26"/>
    </location>
</feature>
<keyword evidence="5" id="KW-1185">Reference proteome</keyword>
<dbReference type="PhylomeDB" id="A7SJM9"/>
<keyword evidence="1" id="KW-0560">Oxidoreductase</keyword>
<dbReference type="Gene3D" id="3.40.50.720">
    <property type="entry name" value="NAD(P)-binding Rossmann-like Domain"/>
    <property type="match status" value="1"/>
</dbReference>
<dbReference type="SUPFAM" id="SSF51735">
    <property type="entry name" value="NAD(P)-binding Rossmann-fold domains"/>
    <property type="match status" value="1"/>
</dbReference>
<gene>
    <name evidence="4" type="ORF">NEMVEDRAFT_v1g190533</name>
</gene>
<feature type="chain" id="PRO_5002714454" evidence="3">
    <location>
        <begin position="27"/>
        <end position="316"/>
    </location>
</feature>
<dbReference type="GO" id="GO:0016491">
    <property type="term" value="F:oxidoreductase activity"/>
    <property type="evidence" value="ECO:0007669"/>
    <property type="project" value="UniProtKB-KW"/>
</dbReference>
<dbReference type="PRINTS" id="PR00080">
    <property type="entry name" value="SDRFAMILY"/>
</dbReference>
<dbReference type="InterPro" id="IPR036291">
    <property type="entry name" value="NAD(P)-bd_dom_sf"/>
</dbReference>
<dbReference type="AlphaFoldDB" id="A7SJM9"/>
<dbReference type="eggNOG" id="KOG1208">
    <property type="taxonomic scope" value="Eukaryota"/>
</dbReference>
<name>A7SJM9_NEMVE</name>
<dbReference type="Pfam" id="PF00106">
    <property type="entry name" value="adh_short"/>
    <property type="match status" value="1"/>
</dbReference>
<dbReference type="Proteomes" id="UP000001593">
    <property type="component" value="Unassembled WGS sequence"/>
</dbReference>
<reference evidence="4 5" key="1">
    <citation type="journal article" date="2007" name="Science">
        <title>Sea anemone genome reveals ancestral eumetazoan gene repertoire and genomic organization.</title>
        <authorList>
            <person name="Putnam N.H."/>
            <person name="Srivastava M."/>
            <person name="Hellsten U."/>
            <person name="Dirks B."/>
            <person name="Chapman J."/>
            <person name="Salamov A."/>
            <person name="Terry A."/>
            <person name="Shapiro H."/>
            <person name="Lindquist E."/>
            <person name="Kapitonov V.V."/>
            <person name="Jurka J."/>
            <person name="Genikhovich G."/>
            <person name="Grigoriev I.V."/>
            <person name="Lucas S.M."/>
            <person name="Steele R.E."/>
            <person name="Finnerty J.R."/>
            <person name="Technau U."/>
            <person name="Martindale M.Q."/>
            <person name="Rokhsar D.S."/>
        </authorList>
    </citation>
    <scope>NUCLEOTIDE SEQUENCE [LARGE SCALE GENOMIC DNA]</scope>
    <source>
        <strain evidence="5">CH2 X CH6</strain>
    </source>
</reference>
<proteinExistence type="inferred from homology"/>
<dbReference type="InterPro" id="IPR002347">
    <property type="entry name" value="SDR_fam"/>
</dbReference>
<organism evidence="4 5">
    <name type="scientific">Nematostella vectensis</name>
    <name type="common">Starlet sea anemone</name>
    <dbReference type="NCBI Taxonomy" id="45351"/>
    <lineage>
        <taxon>Eukaryota</taxon>
        <taxon>Metazoa</taxon>
        <taxon>Cnidaria</taxon>
        <taxon>Anthozoa</taxon>
        <taxon>Hexacorallia</taxon>
        <taxon>Actiniaria</taxon>
        <taxon>Edwardsiidae</taxon>
        <taxon>Nematostella</taxon>
    </lineage>
</organism>
<dbReference type="InParanoid" id="A7SJM9"/>
<evidence type="ECO:0000313" key="5">
    <source>
        <dbReference type="Proteomes" id="UP000001593"/>
    </source>
</evidence>
<evidence type="ECO:0000256" key="2">
    <source>
        <dbReference type="RuleBase" id="RU000363"/>
    </source>
</evidence>
<dbReference type="STRING" id="45351.A7SJM9"/>
<sequence length="316" mass="35027">MAALRNVVIVVVLAIAVYFIREHCQGRVCTSEARLDGKTVIITGATTGIGKETAVDLAKRGARVIIGARNLDRGNAAVRDIQASSGSQQVFVEHLDLASLSSVRKFAEVINKKEERVDILMNNAGVAWIPFKRTEDGFEMMFGVNHLSHFLLTNLLLDKLKRSAPSRIINVSSKSHLFTSEIDFVDWNDESKYSMLSRYANSKLANVLFARELAKRLKDTGVTTYSLHPGTIMTDLGRDIPGGKFIKVFLWPIQKVFFKSLEQGAQTQICCAVSEEHANETGLYYDDCQVTEPSKAAQDDEAAKKLWDLSAKLVSL</sequence>
<accession>A7SJM9</accession>
<comment type="similarity">
    <text evidence="2">Belongs to the short-chain dehydrogenases/reductases (SDR) family.</text>
</comment>
<dbReference type="HOGENOM" id="CLU_010194_44_5_1"/>
<dbReference type="PANTHER" id="PTHR43157">
    <property type="entry name" value="PHOSPHATIDYLINOSITOL-GLYCAN BIOSYNTHESIS CLASS F PROTEIN-RELATED"/>
    <property type="match status" value="1"/>
</dbReference>
<dbReference type="PRINTS" id="PR00081">
    <property type="entry name" value="GDHRDH"/>
</dbReference>
<dbReference type="OMA" id="NLANTMS"/>
<dbReference type="PANTHER" id="PTHR43157:SF73">
    <property type="entry name" value="WW DOMAIN-CONTAINING OXIDOREDUCTASE-LIKE PROTEIN"/>
    <property type="match status" value="1"/>
</dbReference>